<gene>
    <name evidence="4" type="ORF">M2280_006270</name>
</gene>
<dbReference type="NCBIfam" id="TIGR00369">
    <property type="entry name" value="unchar_dom_1"/>
    <property type="match status" value="1"/>
</dbReference>
<dbReference type="Pfam" id="PF03061">
    <property type="entry name" value="4HBT"/>
    <property type="match status" value="1"/>
</dbReference>
<dbReference type="Proteomes" id="UP001160334">
    <property type="component" value="Unassembled WGS sequence"/>
</dbReference>
<comment type="caution">
    <text evidence="4">The sequence shown here is derived from an EMBL/GenBank/DDBJ whole genome shotgun (WGS) entry which is preliminary data.</text>
</comment>
<dbReference type="EMBL" id="JARXVC010000033">
    <property type="protein sequence ID" value="MDH6285006.1"/>
    <property type="molecule type" value="Genomic_DNA"/>
</dbReference>
<reference evidence="4 5" key="1">
    <citation type="submission" date="2023-04" db="EMBL/GenBank/DDBJ databases">
        <title>Forest soil microbial communities from Buena Vista Peninsula, Colon Province, Panama.</title>
        <authorList>
            <person name="Bouskill N."/>
        </authorList>
    </citation>
    <scope>NUCLEOTIDE SEQUENCE [LARGE SCALE GENOMIC DNA]</scope>
    <source>
        <strain evidence="4 5">CFH S0262</strain>
    </source>
</reference>
<comment type="similarity">
    <text evidence="1">Belongs to the thioesterase PaaI family.</text>
</comment>
<sequence>MRTRETTDLRFVSSGPEALFRITEPTGDDSASAATMTTGQWLADSHGNPIRGSIGVLMDDTMGHLISGVTSGLQWAVSTEIHLDYAADPPTDGSTLRAEGELMAISPGSGQVRGQIRDESGRLIASGSTRLHVVAVDTPPGAPVLDKKLLQDRLDARSLMQLVDAQWLLGEDETMTAIEFGPSPALANPMGNVHGGVLLCVSELAGTNALGADTHFRTTSINISYIRPCRADQPVIVTPTILHKGRNLGIVQVDSRNRDGKVCSSATVTCGSFH</sequence>
<dbReference type="SUPFAM" id="SSF54637">
    <property type="entry name" value="Thioesterase/thiol ester dehydrase-isomerase"/>
    <property type="match status" value="2"/>
</dbReference>
<proteinExistence type="inferred from homology"/>
<dbReference type="Gene3D" id="3.10.129.10">
    <property type="entry name" value="Hotdog Thioesterase"/>
    <property type="match status" value="2"/>
</dbReference>
<feature type="domain" description="Thioesterase" evidence="3">
    <location>
        <begin position="190"/>
        <end position="263"/>
    </location>
</feature>
<evidence type="ECO:0000256" key="1">
    <source>
        <dbReference type="ARBA" id="ARBA00008324"/>
    </source>
</evidence>
<dbReference type="InterPro" id="IPR029069">
    <property type="entry name" value="HotDog_dom_sf"/>
</dbReference>
<dbReference type="InterPro" id="IPR039298">
    <property type="entry name" value="ACOT13"/>
</dbReference>
<evidence type="ECO:0000256" key="2">
    <source>
        <dbReference type="ARBA" id="ARBA00022801"/>
    </source>
</evidence>
<protein>
    <submittedName>
        <fullName evidence="4">Uncharacterized protein (TIGR00369 family)</fullName>
    </submittedName>
</protein>
<keyword evidence="5" id="KW-1185">Reference proteome</keyword>
<dbReference type="CDD" id="cd03443">
    <property type="entry name" value="PaaI_thioesterase"/>
    <property type="match status" value="2"/>
</dbReference>
<name>A0ABT6MM16_9NOCA</name>
<keyword evidence="2" id="KW-0378">Hydrolase</keyword>
<evidence type="ECO:0000313" key="4">
    <source>
        <dbReference type="EMBL" id="MDH6285006.1"/>
    </source>
</evidence>
<evidence type="ECO:0000259" key="3">
    <source>
        <dbReference type="Pfam" id="PF03061"/>
    </source>
</evidence>
<dbReference type="PANTHER" id="PTHR21660:SF1">
    <property type="entry name" value="ACYL-COENZYME A THIOESTERASE 13"/>
    <property type="match status" value="1"/>
</dbReference>
<accession>A0ABT6MM16</accession>
<evidence type="ECO:0000313" key="5">
    <source>
        <dbReference type="Proteomes" id="UP001160334"/>
    </source>
</evidence>
<dbReference type="InterPro" id="IPR006683">
    <property type="entry name" value="Thioestr_dom"/>
</dbReference>
<dbReference type="PANTHER" id="PTHR21660">
    <property type="entry name" value="THIOESTERASE SUPERFAMILY MEMBER-RELATED"/>
    <property type="match status" value="1"/>
</dbReference>
<dbReference type="InterPro" id="IPR003736">
    <property type="entry name" value="PAAI_dom"/>
</dbReference>
<organism evidence="4 5">
    <name type="scientific">Prescottella agglutinans</name>
    <dbReference type="NCBI Taxonomy" id="1644129"/>
    <lineage>
        <taxon>Bacteria</taxon>
        <taxon>Bacillati</taxon>
        <taxon>Actinomycetota</taxon>
        <taxon>Actinomycetes</taxon>
        <taxon>Mycobacteriales</taxon>
        <taxon>Nocardiaceae</taxon>
        <taxon>Prescottella</taxon>
    </lineage>
</organism>